<evidence type="ECO:0000256" key="2">
    <source>
        <dbReference type="ARBA" id="ARBA00012980"/>
    </source>
</evidence>
<dbReference type="PANTHER" id="PTHR10344">
    <property type="entry name" value="THYMIDYLATE KINASE"/>
    <property type="match status" value="1"/>
</dbReference>
<dbReference type="OrthoDB" id="9774907at2"/>
<dbReference type="InterPro" id="IPR039430">
    <property type="entry name" value="Thymidylate_kin-like_dom"/>
</dbReference>
<sequence length="208" mass="22758">MSRRGTFISFEGIDGSGKSTQARLLAERLRDAGRDVVLTREPGGSPGAEEIRRLVLEGDADRWSAETEILLFTAARRDHLERTIRPALDAGKVVVCDRFADSTRMYQGVSRGDLREIVDQLHTLMVGVEPDVTVLIDMDPATGLSRALSREGAEERFESFGTDLQTKMRDGFLALASDNPDRFVVIDGDGTPEAVAERVAAAVEPRLA</sequence>
<feature type="binding site" evidence="12">
    <location>
        <begin position="12"/>
        <end position="19"/>
    </location>
    <ligand>
        <name>ATP</name>
        <dbReference type="ChEBI" id="CHEBI:30616"/>
    </ligand>
</feature>
<evidence type="ECO:0000256" key="7">
    <source>
        <dbReference type="ARBA" id="ARBA00022777"/>
    </source>
</evidence>
<dbReference type="RefSeq" id="WP_093422769.1">
    <property type="nucleotide sequence ID" value="NZ_FOXA01000010.1"/>
</dbReference>
<evidence type="ECO:0000256" key="5">
    <source>
        <dbReference type="ARBA" id="ARBA00022727"/>
    </source>
</evidence>
<dbReference type="AlphaFoldDB" id="A0A1I5S9H2"/>
<organism evidence="14 15">
    <name type="scientific">Tranquillimonas alkanivorans</name>
    <dbReference type="NCBI Taxonomy" id="441119"/>
    <lineage>
        <taxon>Bacteria</taxon>
        <taxon>Pseudomonadati</taxon>
        <taxon>Pseudomonadota</taxon>
        <taxon>Alphaproteobacteria</taxon>
        <taxon>Rhodobacterales</taxon>
        <taxon>Roseobacteraceae</taxon>
        <taxon>Tranquillimonas</taxon>
    </lineage>
</organism>
<dbReference type="InterPro" id="IPR018094">
    <property type="entry name" value="Thymidylate_kinase"/>
</dbReference>
<keyword evidence="8 12" id="KW-0067">ATP-binding</keyword>
<evidence type="ECO:0000256" key="3">
    <source>
        <dbReference type="ARBA" id="ARBA00017144"/>
    </source>
</evidence>
<evidence type="ECO:0000256" key="4">
    <source>
        <dbReference type="ARBA" id="ARBA00022679"/>
    </source>
</evidence>
<dbReference type="FunFam" id="3.40.50.300:FF:000225">
    <property type="entry name" value="Thymidylate kinase"/>
    <property type="match status" value="1"/>
</dbReference>
<comment type="function">
    <text evidence="11 12">Phosphorylation of dTMP to form dTDP in both de novo and salvage pathways of dTTP synthesis.</text>
</comment>
<dbReference type="PANTHER" id="PTHR10344:SF4">
    <property type="entry name" value="UMP-CMP KINASE 2, MITOCHONDRIAL"/>
    <property type="match status" value="1"/>
</dbReference>
<evidence type="ECO:0000313" key="15">
    <source>
        <dbReference type="Proteomes" id="UP000199356"/>
    </source>
</evidence>
<dbReference type="GO" id="GO:0006235">
    <property type="term" value="P:dTTP biosynthetic process"/>
    <property type="evidence" value="ECO:0007669"/>
    <property type="project" value="UniProtKB-UniRule"/>
</dbReference>
<evidence type="ECO:0000256" key="11">
    <source>
        <dbReference type="ARBA" id="ARBA00057735"/>
    </source>
</evidence>
<accession>A0A1I5S9H2</accession>
<name>A0A1I5S9H2_9RHOB</name>
<evidence type="ECO:0000313" key="14">
    <source>
        <dbReference type="EMBL" id="SFP67370.1"/>
    </source>
</evidence>
<evidence type="ECO:0000256" key="1">
    <source>
        <dbReference type="ARBA" id="ARBA00009776"/>
    </source>
</evidence>
<comment type="catalytic activity">
    <reaction evidence="10 12">
        <text>dTMP + ATP = dTDP + ADP</text>
        <dbReference type="Rhea" id="RHEA:13517"/>
        <dbReference type="ChEBI" id="CHEBI:30616"/>
        <dbReference type="ChEBI" id="CHEBI:58369"/>
        <dbReference type="ChEBI" id="CHEBI:63528"/>
        <dbReference type="ChEBI" id="CHEBI:456216"/>
        <dbReference type="EC" id="2.7.4.9"/>
    </reaction>
</comment>
<evidence type="ECO:0000256" key="6">
    <source>
        <dbReference type="ARBA" id="ARBA00022741"/>
    </source>
</evidence>
<dbReference type="GO" id="GO:0005524">
    <property type="term" value="F:ATP binding"/>
    <property type="evidence" value="ECO:0007669"/>
    <property type="project" value="UniProtKB-UniRule"/>
</dbReference>
<dbReference type="CDD" id="cd01672">
    <property type="entry name" value="TMPK"/>
    <property type="match status" value="1"/>
</dbReference>
<dbReference type="STRING" id="441119.SAMN04488047_110113"/>
<dbReference type="InterPro" id="IPR027417">
    <property type="entry name" value="P-loop_NTPase"/>
</dbReference>
<keyword evidence="7 12" id="KW-0418">Kinase</keyword>
<gene>
    <name evidence="12" type="primary">tmk</name>
    <name evidence="14" type="ORF">SAMN04488047_110113</name>
</gene>
<dbReference type="Pfam" id="PF02223">
    <property type="entry name" value="Thymidylate_kin"/>
    <property type="match status" value="1"/>
</dbReference>
<evidence type="ECO:0000256" key="12">
    <source>
        <dbReference type="HAMAP-Rule" id="MF_00165"/>
    </source>
</evidence>
<evidence type="ECO:0000256" key="9">
    <source>
        <dbReference type="ARBA" id="ARBA00029962"/>
    </source>
</evidence>
<dbReference type="HAMAP" id="MF_00165">
    <property type="entry name" value="Thymidylate_kinase"/>
    <property type="match status" value="1"/>
</dbReference>
<dbReference type="GO" id="GO:0006227">
    <property type="term" value="P:dUDP biosynthetic process"/>
    <property type="evidence" value="ECO:0007669"/>
    <property type="project" value="TreeGrafter"/>
</dbReference>
<dbReference type="EC" id="2.7.4.9" evidence="2 12"/>
<dbReference type="NCBIfam" id="TIGR00041">
    <property type="entry name" value="DTMP_kinase"/>
    <property type="match status" value="1"/>
</dbReference>
<comment type="similarity">
    <text evidence="1 12">Belongs to the thymidylate kinase family.</text>
</comment>
<dbReference type="Proteomes" id="UP000199356">
    <property type="component" value="Unassembled WGS sequence"/>
</dbReference>
<evidence type="ECO:0000259" key="13">
    <source>
        <dbReference type="Pfam" id="PF02223"/>
    </source>
</evidence>
<feature type="domain" description="Thymidylate kinase-like" evidence="13">
    <location>
        <begin position="10"/>
        <end position="198"/>
    </location>
</feature>
<dbReference type="Gene3D" id="3.40.50.300">
    <property type="entry name" value="P-loop containing nucleotide triphosphate hydrolases"/>
    <property type="match status" value="1"/>
</dbReference>
<keyword evidence="6 12" id="KW-0547">Nucleotide-binding</keyword>
<reference evidence="14 15" key="1">
    <citation type="submission" date="2016-10" db="EMBL/GenBank/DDBJ databases">
        <authorList>
            <person name="de Groot N.N."/>
        </authorList>
    </citation>
    <scope>NUCLEOTIDE SEQUENCE [LARGE SCALE GENOMIC DNA]</scope>
    <source>
        <strain evidence="14 15">DSM 19547</strain>
    </source>
</reference>
<dbReference type="GO" id="GO:0006233">
    <property type="term" value="P:dTDP biosynthetic process"/>
    <property type="evidence" value="ECO:0007669"/>
    <property type="project" value="InterPro"/>
</dbReference>
<protein>
    <recommendedName>
        <fullName evidence="3 12">Thymidylate kinase</fullName>
        <ecNumber evidence="2 12">2.7.4.9</ecNumber>
    </recommendedName>
    <alternativeName>
        <fullName evidence="9 12">dTMP kinase</fullName>
    </alternativeName>
</protein>
<keyword evidence="15" id="KW-1185">Reference proteome</keyword>
<evidence type="ECO:0000256" key="8">
    <source>
        <dbReference type="ARBA" id="ARBA00022840"/>
    </source>
</evidence>
<dbReference type="GO" id="GO:0004798">
    <property type="term" value="F:dTMP kinase activity"/>
    <property type="evidence" value="ECO:0007669"/>
    <property type="project" value="UniProtKB-UniRule"/>
</dbReference>
<keyword evidence="4 12" id="KW-0808">Transferase</keyword>
<dbReference type="SUPFAM" id="SSF52540">
    <property type="entry name" value="P-loop containing nucleoside triphosphate hydrolases"/>
    <property type="match status" value="1"/>
</dbReference>
<dbReference type="EMBL" id="FOXA01000010">
    <property type="protein sequence ID" value="SFP67370.1"/>
    <property type="molecule type" value="Genomic_DNA"/>
</dbReference>
<keyword evidence="5 12" id="KW-0545">Nucleotide biosynthesis</keyword>
<proteinExistence type="inferred from homology"/>
<dbReference type="GO" id="GO:0005829">
    <property type="term" value="C:cytosol"/>
    <property type="evidence" value="ECO:0007669"/>
    <property type="project" value="TreeGrafter"/>
</dbReference>
<evidence type="ECO:0000256" key="10">
    <source>
        <dbReference type="ARBA" id="ARBA00048743"/>
    </source>
</evidence>